<dbReference type="Proteomes" id="UP000678679">
    <property type="component" value="Chromosome 2"/>
</dbReference>
<dbReference type="AlphaFoldDB" id="A0AAX1NBF8"/>
<evidence type="ECO:0000256" key="1">
    <source>
        <dbReference type="SAM" id="SignalP"/>
    </source>
</evidence>
<dbReference type="PROSITE" id="PS51257">
    <property type="entry name" value="PROKAR_LIPOPROTEIN"/>
    <property type="match status" value="1"/>
</dbReference>
<name>A0AAX1NBF8_9BACT</name>
<organism evidence="2 3">
    <name type="scientific">Flammeovirga yaeyamensis</name>
    <dbReference type="NCBI Taxonomy" id="367791"/>
    <lineage>
        <taxon>Bacteria</taxon>
        <taxon>Pseudomonadati</taxon>
        <taxon>Bacteroidota</taxon>
        <taxon>Cytophagia</taxon>
        <taxon>Cytophagales</taxon>
        <taxon>Flammeovirgaceae</taxon>
        <taxon>Flammeovirga</taxon>
    </lineage>
</organism>
<feature type="chain" id="PRO_5043511260" evidence="1">
    <location>
        <begin position="23"/>
        <end position="386"/>
    </location>
</feature>
<reference evidence="2 3" key="1">
    <citation type="submission" date="2021-05" db="EMBL/GenBank/DDBJ databases">
        <title>Comparative genomic studies on the polysaccharide-degrading batcterial strains of the Flammeovirga genus.</title>
        <authorList>
            <person name="Zewei F."/>
            <person name="Zheng Z."/>
            <person name="Yu L."/>
            <person name="Ruyue G."/>
            <person name="Yanhong M."/>
            <person name="Yuanyuan C."/>
            <person name="Jingyan G."/>
            <person name="Wenjun H."/>
        </authorList>
    </citation>
    <scope>NUCLEOTIDE SEQUENCE [LARGE SCALE GENOMIC DNA]</scope>
    <source>
        <strain evidence="2 3">NBRC:100898</strain>
    </source>
</reference>
<dbReference type="RefSeq" id="WP_169662503.1">
    <property type="nucleotide sequence ID" value="NZ_CP076133.1"/>
</dbReference>
<dbReference type="KEGG" id="fya:KMW28_28270"/>
<accession>A0AAX1NBF8</accession>
<keyword evidence="3" id="KW-1185">Reference proteome</keyword>
<sequence length="386" mass="43588">MKKYFPLISFVFLFLFSCSSSEDDDFLDFKEAEGDLLTVTQDQTWSNDRYKDLSNVEIHVLNNAVLKVAVNGLQWKGVKVTVEDHSQLLFLNTERGTFDKDEEDNYFYIKDNSLLSFYESEIKHTHIYLSGCSYLEFANGSEILKEDEIVMDDCSQMIINTDISEWDQIDDDQISCSGTCIGPNASFSDAAEEDFPCDVNNSTEECNIDLPVEMIYFNAEINGDKVDLAWSTATELNNKEFIVQRSFDNSSWDDLGKVAGAGNSNVPLKYSYQDDLPDFNGVIYYRLQQVDFDGKYAFHGPITIHNGESTTALTVYPNPVNSGEYLNISNNGNEIMNIKLYTSAGQTLLDIQTEGYTKIPMIYGTGLILTEIKIGSQTFTEKVIVK</sequence>
<dbReference type="NCBIfam" id="TIGR04183">
    <property type="entry name" value="Por_Secre_tail"/>
    <property type="match status" value="1"/>
</dbReference>
<feature type="signal peptide" evidence="1">
    <location>
        <begin position="1"/>
        <end position="22"/>
    </location>
</feature>
<evidence type="ECO:0000313" key="3">
    <source>
        <dbReference type="Proteomes" id="UP000678679"/>
    </source>
</evidence>
<dbReference type="InterPro" id="IPR026444">
    <property type="entry name" value="Secre_tail"/>
</dbReference>
<protein>
    <submittedName>
        <fullName evidence="2">T9SS type A sorting domain-containing protein</fullName>
    </submittedName>
</protein>
<proteinExistence type="predicted"/>
<gene>
    <name evidence="2" type="ORF">KMW28_28270</name>
</gene>
<evidence type="ECO:0000313" key="2">
    <source>
        <dbReference type="EMBL" id="QWG04795.1"/>
    </source>
</evidence>
<dbReference type="EMBL" id="CP076133">
    <property type="protein sequence ID" value="QWG04795.1"/>
    <property type="molecule type" value="Genomic_DNA"/>
</dbReference>
<keyword evidence="1" id="KW-0732">Signal</keyword>